<proteinExistence type="predicted"/>
<keyword evidence="3" id="KW-1185">Reference proteome</keyword>
<protein>
    <submittedName>
        <fullName evidence="2">Uncharacterized protein</fullName>
    </submittedName>
</protein>
<dbReference type="EMBL" id="JADNYJ010000018">
    <property type="protein sequence ID" value="KAF8906466.1"/>
    <property type="molecule type" value="Genomic_DNA"/>
</dbReference>
<feature type="region of interest" description="Disordered" evidence="1">
    <location>
        <begin position="244"/>
        <end position="265"/>
    </location>
</feature>
<dbReference type="OrthoDB" id="3259181at2759"/>
<accession>A0A9P5NU28</accession>
<dbReference type="AlphaFoldDB" id="A0A9P5NU28"/>
<feature type="region of interest" description="Disordered" evidence="1">
    <location>
        <begin position="1"/>
        <end position="160"/>
    </location>
</feature>
<dbReference type="Proteomes" id="UP000724874">
    <property type="component" value="Unassembled WGS sequence"/>
</dbReference>
<sequence length="265" mass="28421">MSEPNQQLASADDHEFYFSESDKAPIPKNDKLLVLEPRSNIRGDTSSLPAAGRPQRAKNLGRYEKSLEQEKLDEWGQPEPANAGNRAKSRRQCKKLRTADEDEDDDDFSSASESKSEESDVEDIPNDEVALLLPSKLMPSVGKGSKHKCNKAKPGRLSTQPSIASIASTSLASVASASVASLADDASMASAPIGGAANSLQQPGEDGDKHYKCYHGNRTVVTVTKAGRHNLTKLIRNLKSASAPIYSGGDRLSVGQDHVRPSEAP</sequence>
<gene>
    <name evidence="2" type="ORF">CPB84DRAFT_1744971</name>
</gene>
<evidence type="ECO:0000313" key="2">
    <source>
        <dbReference type="EMBL" id="KAF8906466.1"/>
    </source>
</evidence>
<name>A0A9P5NU28_GYMJU</name>
<comment type="caution">
    <text evidence="2">The sequence shown here is derived from an EMBL/GenBank/DDBJ whole genome shotgun (WGS) entry which is preliminary data.</text>
</comment>
<reference evidence="2" key="1">
    <citation type="submission" date="2020-11" db="EMBL/GenBank/DDBJ databases">
        <authorList>
            <consortium name="DOE Joint Genome Institute"/>
            <person name="Ahrendt S."/>
            <person name="Riley R."/>
            <person name="Andreopoulos W."/>
            <person name="LaButti K."/>
            <person name="Pangilinan J."/>
            <person name="Ruiz-duenas F.J."/>
            <person name="Barrasa J.M."/>
            <person name="Sanchez-Garcia M."/>
            <person name="Camarero S."/>
            <person name="Miyauchi S."/>
            <person name="Serrano A."/>
            <person name="Linde D."/>
            <person name="Babiker R."/>
            <person name="Drula E."/>
            <person name="Ayuso-Fernandez I."/>
            <person name="Pacheco R."/>
            <person name="Padilla G."/>
            <person name="Ferreira P."/>
            <person name="Barriuso J."/>
            <person name="Kellner H."/>
            <person name="Castanera R."/>
            <person name="Alfaro M."/>
            <person name="Ramirez L."/>
            <person name="Pisabarro A.G."/>
            <person name="Kuo A."/>
            <person name="Tritt A."/>
            <person name="Lipzen A."/>
            <person name="He G."/>
            <person name="Yan M."/>
            <person name="Ng V."/>
            <person name="Cullen D."/>
            <person name="Martin F."/>
            <person name="Rosso M.-N."/>
            <person name="Henrissat B."/>
            <person name="Hibbett D."/>
            <person name="Martinez A.T."/>
            <person name="Grigoriev I.V."/>
        </authorList>
    </citation>
    <scope>NUCLEOTIDE SEQUENCE</scope>
    <source>
        <strain evidence="2">AH 44721</strain>
    </source>
</reference>
<feature type="compositionally biased region" description="Basic residues" evidence="1">
    <location>
        <begin position="144"/>
        <end position="154"/>
    </location>
</feature>
<evidence type="ECO:0000313" key="3">
    <source>
        <dbReference type="Proteomes" id="UP000724874"/>
    </source>
</evidence>
<feature type="compositionally biased region" description="Basic and acidic residues" evidence="1">
    <location>
        <begin position="11"/>
        <end position="33"/>
    </location>
</feature>
<organism evidence="2 3">
    <name type="scientific">Gymnopilus junonius</name>
    <name type="common">Spectacular rustgill mushroom</name>
    <name type="synonym">Gymnopilus spectabilis subsp. junonius</name>
    <dbReference type="NCBI Taxonomy" id="109634"/>
    <lineage>
        <taxon>Eukaryota</taxon>
        <taxon>Fungi</taxon>
        <taxon>Dikarya</taxon>
        <taxon>Basidiomycota</taxon>
        <taxon>Agaricomycotina</taxon>
        <taxon>Agaricomycetes</taxon>
        <taxon>Agaricomycetidae</taxon>
        <taxon>Agaricales</taxon>
        <taxon>Agaricineae</taxon>
        <taxon>Hymenogastraceae</taxon>
        <taxon>Gymnopilus</taxon>
    </lineage>
</organism>
<feature type="compositionally biased region" description="Basic residues" evidence="1">
    <location>
        <begin position="87"/>
        <end position="96"/>
    </location>
</feature>
<feature type="compositionally biased region" description="Basic and acidic residues" evidence="1">
    <location>
        <begin position="61"/>
        <end position="74"/>
    </location>
</feature>
<evidence type="ECO:0000256" key="1">
    <source>
        <dbReference type="SAM" id="MobiDB-lite"/>
    </source>
</evidence>